<dbReference type="AlphaFoldDB" id="A0A8H5FFU1"/>
<evidence type="ECO:0000313" key="2">
    <source>
        <dbReference type="EMBL" id="KAF5335234.1"/>
    </source>
</evidence>
<organism evidence="2 3">
    <name type="scientific">Tetrapyrgos nigripes</name>
    <dbReference type="NCBI Taxonomy" id="182062"/>
    <lineage>
        <taxon>Eukaryota</taxon>
        <taxon>Fungi</taxon>
        <taxon>Dikarya</taxon>
        <taxon>Basidiomycota</taxon>
        <taxon>Agaricomycotina</taxon>
        <taxon>Agaricomycetes</taxon>
        <taxon>Agaricomycetidae</taxon>
        <taxon>Agaricales</taxon>
        <taxon>Marasmiineae</taxon>
        <taxon>Marasmiaceae</taxon>
        <taxon>Tetrapyrgos</taxon>
    </lineage>
</organism>
<feature type="region of interest" description="Disordered" evidence="1">
    <location>
        <begin position="1"/>
        <end position="184"/>
    </location>
</feature>
<feature type="compositionally biased region" description="Gly residues" evidence="1">
    <location>
        <begin position="40"/>
        <end position="51"/>
    </location>
</feature>
<proteinExistence type="predicted"/>
<feature type="compositionally biased region" description="Low complexity" evidence="1">
    <location>
        <begin position="22"/>
        <end position="39"/>
    </location>
</feature>
<dbReference type="Proteomes" id="UP000559256">
    <property type="component" value="Unassembled WGS sequence"/>
</dbReference>
<sequence>MYLLPSQTQSQNVNEDRSRDTSVSASVEGSREGSVVVVGGANGGDGGGEGQGPVSLSFGVGAALESDADVDARPESESESKLKLKPVPTNEFASTSGALGNGLGRIGNGSGNGNGSGSGAAVAESSTKPKPLHSGAGADNTTGTRSPTGGGPIIDGPPHKDSLGAPTYPAHHRQKSSALSGVSDASEALSIDDEMLVMPIGPGSFSFTRHGHKYSQSTSLVPLTPNSPSFAGMQSGTETSGGAGVSGWGSAIAGGSTFRPSKHRTTLSSGSTTSRGSSARSPTVSNLIGP</sequence>
<dbReference type="EMBL" id="JAACJM010000246">
    <property type="protein sequence ID" value="KAF5335234.1"/>
    <property type="molecule type" value="Genomic_DNA"/>
</dbReference>
<comment type="caution">
    <text evidence="2">The sequence shown here is derived from an EMBL/GenBank/DDBJ whole genome shotgun (WGS) entry which is preliminary data.</text>
</comment>
<feature type="compositionally biased region" description="Polar residues" evidence="1">
    <location>
        <begin position="1"/>
        <end position="13"/>
    </location>
</feature>
<evidence type="ECO:0000256" key="1">
    <source>
        <dbReference type="SAM" id="MobiDB-lite"/>
    </source>
</evidence>
<feature type="compositionally biased region" description="Basic and acidic residues" evidence="1">
    <location>
        <begin position="70"/>
        <end position="82"/>
    </location>
</feature>
<evidence type="ECO:0000313" key="3">
    <source>
        <dbReference type="Proteomes" id="UP000559256"/>
    </source>
</evidence>
<reference evidence="2 3" key="1">
    <citation type="journal article" date="2020" name="ISME J.">
        <title>Uncovering the hidden diversity of litter-decomposition mechanisms in mushroom-forming fungi.</title>
        <authorList>
            <person name="Floudas D."/>
            <person name="Bentzer J."/>
            <person name="Ahren D."/>
            <person name="Johansson T."/>
            <person name="Persson P."/>
            <person name="Tunlid A."/>
        </authorList>
    </citation>
    <scope>NUCLEOTIDE SEQUENCE [LARGE SCALE GENOMIC DNA]</scope>
    <source>
        <strain evidence="2 3">CBS 291.85</strain>
    </source>
</reference>
<gene>
    <name evidence="2" type="ORF">D9758_014778</name>
</gene>
<feature type="compositionally biased region" description="Low complexity" evidence="1">
    <location>
        <begin position="266"/>
        <end position="283"/>
    </location>
</feature>
<keyword evidence="3" id="KW-1185">Reference proteome</keyword>
<feature type="region of interest" description="Disordered" evidence="1">
    <location>
        <begin position="231"/>
        <end position="290"/>
    </location>
</feature>
<accession>A0A8H5FFU1</accession>
<name>A0A8H5FFU1_9AGAR</name>
<protein>
    <submittedName>
        <fullName evidence="2">Uncharacterized protein</fullName>
    </submittedName>
</protein>
<feature type="compositionally biased region" description="Gly residues" evidence="1">
    <location>
        <begin position="99"/>
        <end position="118"/>
    </location>
</feature>